<evidence type="ECO:0000256" key="6">
    <source>
        <dbReference type="ARBA" id="ARBA00022989"/>
    </source>
</evidence>
<dbReference type="AlphaFoldDB" id="Q02D94"/>
<dbReference type="OrthoDB" id="180217at2"/>
<proteinExistence type="predicted"/>
<dbReference type="HOGENOM" id="CLU_025132_0_0_0"/>
<evidence type="ECO:0000256" key="8">
    <source>
        <dbReference type="SAM" id="Phobius"/>
    </source>
</evidence>
<dbReference type="GO" id="GO:0005886">
    <property type="term" value="C:plasma membrane"/>
    <property type="evidence" value="ECO:0007669"/>
    <property type="project" value="UniProtKB-SubCell"/>
</dbReference>
<reference evidence="10" key="1">
    <citation type="submission" date="2006-10" db="EMBL/GenBank/DDBJ databases">
        <title>Complete sequence of Solibacter usitatus Ellin6076.</title>
        <authorList>
            <consortium name="US DOE Joint Genome Institute"/>
            <person name="Copeland A."/>
            <person name="Lucas S."/>
            <person name="Lapidus A."/>
            <person name="Barry K."/>
            <person name="Detter J.C."/>
            <person name="Glavina del Rio T."/>
            <person name="Hammon N."/>
            <person name="Israni S."/>
            <person name="Dalin E."/>
            <person name="Tice H."/>
            <person name="Pitluck S."/>
            <person name="Thompson L.S."/>
            <person name="Brettin T."/>
            <person name="Bruce D."/>
            <person name="Han C."/>
            <person name="Tapia R."/>
            <person name="Gilna P."/>
            <person name="Schmutz J."/>
            <person name="Larimer F."/>
            <person name="Land M."/>
            <person name="Hauser L."/>
            <person name="Kyrpides N."/>
            <person name="Mikhailova N."/>
            <person name="Janssen P.H."/>
            <person name="Kuske C.R."/>
            <person name="Richardson P."/>
        </authorList>
    </citation>
    <scope>NUCLEOTIDE SEQUENCE</scope>
    <source>
        <strain evidence="10">Ellin6076</strain>
    </source>
</reference>
<feature type="transmembrane region" description="Helical" evidence="8">
    <location>
        <begin position="357"/>
        <end position="375"/>
    </location>
</feature>
<dbReference type="GO" id="GO:0009103">
    <property type="term" value="P:lipopolysaccharide biosynthetic process"/>
    <property type="evidence" value="ECO:0007669"/>
    <property type="project" value="UniProtKB-ARBA"/>
</dbReference>
<keyword evidence="6 8" id="KW-1133">Transmembrane helix</keyword>
<dbReference type="STRING" id="234267.Acid_1421"/>
<dbReference type="PANTHER" id="PTHR33908">
    <property type="entry name" value="MANNOSYLTRANSFERASE YKCB-RELATED"/>
    <property type="match status" value="1"/>
</dbReference>
<evidence type="ECO:0000256" key="3">
    <source>
        <dbReference type="ARBA" id="ARBA00022676"/>
    </source>
</evidence>
<evidence type="ECO:0000313" key="10">
    <source>
        <dbReference type="EMBL" id="ABJ82414.1"/>
    </source>
</evidence>
<dbReference type="InParanoid" id="Q02D94"/>
<keyword evidence="2" id="KW-1003">Cell membrane</keyword>
<dbReference type="Pfam" id="PF13231">
    <property type="entry name" value="PMT_2"/>
    <property type="match status" value="1"/>
</dbReference>
<name>Q02D94_SOLUE</name>
<evidence type="ECO:0000256" key="5">
    <source>
        <dbReference type="ARBA" id="ARBA00022692"/>
    </source>
</evidence>
<feature type="transmembrane region" description="Helical" evidence="8">
    <location>
        <begin position="321"/>
        <end position="345"/>
    </location>
</feature>
<comment type="subcellular location">
    <subcellularLocation>
        <location evidence="1">Cell membrane</location>
        <topology evidence="1">Multi-pass membrane protein</topology>
    </subcellularLocation>
</comment>
<organism evidence="10">
    <name type="scientific">Solibacter usitatus (strain Ellin6076)</name>
    <dbReference type="NCBI Taxonomy" id="234267"/>
    <lineage>
        <taxon>Bacteria</taxon>
        <taxon>Pseudomonadati</taxon>
        <taxon>Acidobacteriota</taxon>
        <taxon>Terriglobia</taxon>
        <taxon>Bryobacterales</taxon>
        <taxon>Solibacteraceae</taxon>
        <taxon>Candidatus Solibacter</taxon>
    </lineage>
</organism>
<feature type="domain" description="Glycosyltransferase RgtA/B/C/D-like" evidence="9">
    <location>
        <begin position="109"/>
        <end position="241"/>
    </location>
</feature>
<keyword evidence="5 8" id="KW-0812">Transmembrane</keyword>
<gene>
    <name evidence="10" type="ordered locus">Acid_1421</name>
</gene>
<dbReference type="KEGG" id="sus:Acid_1421"/>
<feature type="transmembrane region" description="Helical" evidence="8">
    <location>
        <begin position="232"/>
        <end position="251"/>
    </location>
</feature>
<dbReference type="PANTHER" id="PTHR33908:SF11">
    <property type="entry name" value="MEMBRANE PROTEIN"/>
    <property type="match status" value="1"/>
</dbReference>
<sequence length="574" mass="64194" precursor="true">MNRARLFWPAVGAILAIAGTLEVRSAMGETQTWDEGIHIVSGFSYLTLGDYSWNVEHPPLVKIMSALPLRFMGLTAHTLNAEGKRQDQVQYGVDFLYHNRLHADTILIAARAPNILLTLLFTLAVGWWTRRRYGTAAGLMAAAMCAFDPNLIAHGRYVTTDFPITAFFFFSCVLWVEYLEQGSYRRSLAACVAIGLALITKFSSVLLLPPLLILYVACWIRRPREFPIRRAATAAATVFAVAAAMVLVVYWPETLRCFRTSVPRLADVARRENAMGEALYRLGNWFNLPSHSYLFGLNAVADHNAGGHSSYLLGMRNDKGWWYYFPVVFAVKSTMAALAAALLLLAASVWQGIRRQWISPMAMGLSIPPLLYFIFSMTSGINIGMRHILPVYPFLYVGIAALLSRAAATHHAARYAMILLVALQIGECARIAPDYLAFFNELAGGPGRGPEYLVDSNIDWGQDVKKLVHWLDQHGTRRARVYYFGNAQMRYYGVDEVGYPGALDQQGWYDVDEYCVASVTPLHGVYVPLADLAQLRLRQPIAKIGWSMYVYDLRKNRKLEQLRGLSSAKASAPR</sequence>
<feature type="transmembrane region" description="Helical" evidence="8">
    <location>
        <begin position="387"/>
        <end position="408"/>
    </location>
</feature>
<accession>Q02D94</accession>
<feature type="transmembrane region" description="Helical" evidence="8">
    <location>
        <begin position="187"/>
        <end position="220"/>
    </location>
</feature>
<protein>
    <submittedName>
        <fullName evidence="10">Glycosyl transferase, family 39</fullName>
    </submittedName>
</protein>
<feature type="transmembrane region" description="Helical" evidence="8">
    <location>
        <begin position="106"/>
        <end position="127"/>
    </location>
</feature>
<keyword evidence="4 10" id="KW-0808">Transferase</keyword>
<evidence type="ECO:0000256" key="4">
    <source>
        <dbReference type="ARBA" id="ARBA00022679"/>
    </source>
</evidence>
<keyword evidence="7 8" id="KW-0472">Membrane</keyword>
<evidence type="ECO:0000256" key="2">
    <source>
        <dbReference type="ARBA" id="ARBA00022475"/>
    </source>
</evidence>
<evidence type="ECO:0000259" key="9">
    <source>
        <dbReference type="Pfam" id="PF13231"/>
    </source>
</evidence>
<keyword evidence="3" id="KW-0328">Glycosyltransferase</keyword>
<dbReference type="GO" id="GO:0016763">
    <property type="term" value="F:pentosyltransferase activity"/>
    <property type="evidence" value="ECO:0007669"/>
    <property type="project" value="TreeGrafter"/>
</dbReference>
<dbReference type="eggNOG" id="COG1807">
    <property type="taxonomic scope" value="Bacteria"/>
</dbReference>
<feature type="transmembrane region" description="Helical" evidence="8">
    <location>
        <begin position="164"/>
        <end position="181"/>
    </location>
</feature>
<dbReference type="EMBL" id="CP000473">
    <property type="protein sequence ID" value="ABJ82414.1"/>
    <property type="molecule type" value="Genomic_DNA"/>
</dbReference>
<evidence type="ECO:0000256" key="7">
    <source>
        <dbReference type="ARBA" id="ARBA00023136"/>
    </source>
</evidence>
<evidence type="ECO:0000256" key="1">
    <source>
        <dbReference type="ARBA" id="ARBA00004651"/>
    </source>
</evidence>
<dbReference type="InterPro" id="IPR050297">
    <property type="entry name" value="LipidA_mod_glycosyltrf_83"/>
</dbReference>
<dbReference type="InterPro" id="IPR038731">
    <property type="entry name" value="RgtA/B/C-like"/>
</dbReference>